<name>A0AC35F6X6_9BILA</name>
<dbReference type="WBParaSite" id="PS1159_v2.g13733.t2">
    <property type="protein sequence ID" value="PS1159_v2.g13733.t2"/>
    <property type="gene ID" value="PS1159_v2.g13733"/>
</dbReference>
<organism evidence="1 2">
    <name type="scientific">Panagrolaimus sp. PS1159</name>
    <dbReference type="NCBI Taxonomy" id="55785"/>
    <lineage>
        <taxon>Eukaryota</taxon>
        <taxon>Metazoa</taxon>
        <taxon>Ecdysozoa</taxon>
        <taxon>Nematoda</taxon>
        <taxon>Chromadorea</taxon>
        <taxon>Rhabditida</taxon>
        <taxon>Tylenchina</taxon>
        <taxon>Panagrolaimomorpha</taxon>
        <taxon>Panagrolaimoidea</taxon>
        <taxon>Panagrolaimidae</taxon>
        <taxon>Panagrolaimus</taxon>
    </lineage>
</organism>
<protein>
    <submittedName>
        <fullName evidence="2">Uncharacterized protein</fullName>
    </submittedName>
</protein>
<accession>A0AC35F6X6</accession>
<sequence>MFKEERRKVLKSQRIDESIKININLQQPPTTTTTTFESSISLLTKDIKELRKTVENQNLQIQSKNDEIILLKQTIQSQQENHVFFFNSNAKIWLTLNNLEKQISSNSKYSESNESKEITFLDIKKYLQKNPKEAADVERIAKDVKYSLEKNLSVLNESNSKSENLLRKRNHKRQRRMGEKSYKQKNVDDFVKSTTIDEKLETFGISNTKNIFRRRRSLSPKNIRNSFIDIEVTVMPDQFDDNADWSSLEKNESEKEKEKHVSHRHSRLSPTNSIINVLTTSPFAYN</sequence>
<dbReference type="Proteomes" id="UP000887580">
    <property type="component" value="Unplaced"/>
</dbReference>
<evidence type="ECO:0000313" key="2">
    <source>
        <dbReference type="WBParaSite" id="PS1159_v2.g13733.t2"/>
    </source>
</evidence>
<evidence type="ECO:0000313" key="1">
    <source>
        <dbReference type="Proteomes" id="UP000887580"/>
    </source>
</evidence>
<proteinExistence type="predicted"/>
<reference evidence="2" key="1">
    <citation type="submission" date="2022-11" db="UniProtKB">
        <authorList>
            <consortium name="WormBaseParasite"/>
        </authorList>
    </citation>
    <scope>IDENTIFICATION</scope>
</reference>